<evidence type="ECO:0000313" key="2">
    <source>
        <dbReference type="EMBL" id="CAK9023993.1"/>
    </source>
</evidence>
<accession>A0ABP0KBC5</accession>
<dbReference type="EMBL" id="CAXAMN010008112">
    <property type="protein sequence ID" value="CAK9023993.1"/>
    <property type="molecule type" value="Genomic_DNA"/>
</dbReference>
<gene>
    <name evidence="2" type="ORF">CCMP2556_LOCUS15439</name>
</gene>
<name>A0ABP0KBC5_9DINO</name>
<sequence>MATFFQNGMDLKEAITQAKQGDIKCQQSLPAVAHYVQRFAGGPNFPLIHFLGKFGKLIGGTLLLGGDFFHALAHTDFKVSGQVFPMVRMGLWATMLTNPQKCQDGFAKVFTKADIEKLRSHLSIEKTKQAETMLAKAWETYQELVTKNSQMELHYTKCFGKFTVGLLLFLTQKQEVSKEAKSWDSMEDILKAFTEEAQNPPASSSTGPGEPATAGPLEVKDVLKASPKEIAQLQNQHLKIGSSYVNYKEYGTQVWELKSINDQHAIFEHSALFEHPQSLEVDHEELKKWKATKTPMPKLCPPHYCKAAVSMAHPSVQQDFQKNQVALALHQAAQSNALSEKQIAFSLHPAGLWTIAKVTKKGALKLVPLGHITMVIDERPNMLTIEAFSKKWLISPWKMDSMFEKPEHPLLPFWWAKTSNDMDVCNLEWHQVVVNQCKIPILTNTGPVEANTQLIFPKDAEEEQEDEAPTAAKKKKRKTT</sequence>
<dbReference type="Proteomes" id="UP001642484">
    <property type="component" value="Unassembled WGS sequence"/>
</dbReference>
<comment type="caution">
    <text evidence="2">The sequence shown here is derived from an EMBL/GenBank/DDBJ whole genome shotgun (WGS) entry which is preliminary data.</text>
</comment>
<organism evidence="2 3">
    <name type="scientific">Durusdinium trenchii</name>
    <dbReference type="NCBI Taxonomy" id="1381693"/>
    <lineage>
        <taxon>Eukaryota</taxon>
        <taxon>Sar</taxon>
        <taxon>Alveolata</taxon>
        <taxon>Dinophyceae</taxon>
        <taxon>Suessiales</taxon>
        <taxon>Symbiodiniaceae</taxon>
        <taxon>Durusdinium</taxon>
    </lineage>
</organism>
<feature type="region of interest" description="Disordered" evidence="1">
    <location>
        <begin position="456"/>
        <end position="480"/>
    </location>
</feature>
<evidence type="ECO:0000256" key="1">
    <source>
        <dbReference type="SAM" id="MobiDB-lite"/>
    </source>
</evidence>
<evidence type="ECO:0000313" key="3">
    <source>
        <dbReference type="Proteomes" id="UP001642484"/>
    </source>
</evidence>
<proteinExistence type="predicted"/>
<keyword evidence="3" id="KW-1185">Reference proteome</keyword>
<reference evidence="2 3" key="1">
    <citation type="submission" date="2024-02" db="EMBL/GenBank/DDBJ databases">
        <authorList>
            <person name="Chen Y."/>
            <person name="Shah S."/>
            <person name="Dougan E. K."/>
            <person name="Thang M."/>
            <person name="Chan C."/>
        </authorList>
    </citation>
    <scope>NUCLEOTIDE SEQUENCE [LARGE SCALE GENOMIC DNA]</scope>
</reference>
<protein>
    <submittedName>
        <fullName evidence="2">Uncharacterized protein</fullName>
    </submittedName>
</protein>